<protein>
    <submittedName>
        <fullName evidence="1">Uncharacterized protein</fullName>
    </submittedName>
</protein>
<evidence type="ECO:0000313" key="2">
    <source>
        <dbReference type="Proteomes" id="UP000433737"/>
    </source>
</evidence>
<name>A0AAX3JB97_9GAMM</name>
<gene>
    <name evidence="1" type="ORF">PANT111_460071</name>
</gene>
<accession>A0AAX3JB97</accession>
<proteinExistence type="predicted"/>
<dbReference type="AlphaFoldDB" id="A0AAX3JB97"/>
<comment type="caution">
    <text evidence="1">The sequence shown here is derived from an EMBL/GenBank/DDBJ whole genome shotgun (WGS) entry which is preliminary data.</text>
</comment>
<reference evidence="1 2" key="1">
    <citation type="submission" date="2019-10" db="EMBL/GenBank/DDBJ databases">
        <authorList>
            <person name="Karimi E."/>
        </authorList>
    </citation>
    <scope>NUCLEOTIDE SEQUENCE [LARGE SCALE GENOMIC DNA]</scope>
    <source>
        <strain evidence="1">Pantoea sp. 111</strain>
    </source>
</reference>
<evidence type="ECO:0000313" key="1">
    <source>
        <dbReference type="EMBL" id="VXC50589.1"/>
    </source>
</evidence>
<dbReference type="Proteomes" id="UP000433737">
    <property type="component" value="Unassembled WGS sequence"/>
</dbReference>
<organism evidence="1 2">
    <name type="scientific">Pantoea brenneri</name>
    <dbReference type="NCBI Taxonomy" id="472694"/>
    <lineage>
        <taxon>Bacteria</taxon>
        <taxon>Pseudomonadati</taxon>
        <taxon>Pseudomonadota</taxon>
        <taxon>Gammaproteobacteria</taxon>
        <taxon>Enterobacterales</taxon>
        <taxon>Erwiniaceae</taxon>
        <taxon>Pantoea</taxon>
    </lineage>
</organism>
<sequence>MSFILRDVLIFNRGKARIFGENRADVNDVSSYYLTYAGLMLNSPLKRLRMRYTCPVNSPLDTML</sequence>
<dbReference type="EMBL" id="CABWMH010000041">
    <property type="protein sequence ID" value="VXC50589.1"/>
    <property type="molecule type" value="Genomic_DNA"/>
</dbReference>